<feature type="domain" description="Mannose-6-phosphate isomerase type II C-terminal" evidence="1">
    <location>
        <begin position="54"/>
        <end position="167"/>
    </location>
</feature>
<evidence type="ECO:0000259" key="1">
    <source>
        <dbReference type="Pfam" id="PF01050"/>
    </source>
</evidence>
<dbReference type="EMBL" id="JAHESF010000009">
    <property type="protein sequence ID" value="MBT1697519.1"/>
    <property type="molecule type" value="Genomic_DNA"/>
</dbReference>
<keyword evidence="2" id="KW-0413">Isomerase</keyword>
<evidence type="ECO:0000313" key="3">
    <source>
        <dbReference type="Proteomes" id="UP001319200"/>
    </source>
</evidence>
<dbReference type="InterPro" id="IPR001538">
    <property type="entry name" value="Man6P_isomerase-2_C"/>
</dbReference>
<dbReference type="RefSeq" id="WP_254163389.1">
    <property type="nucleotide sequence ID" value="NZ_JAHESF010000009.1"/>
</dbReference>
<dbReference type="InterPro" id="IPR011051">
    <property type="entry name" value="RmlC_Cupin_sf"/>
</dbReference>
<evidence type="ECO:0000313" key="2">
    <source>
        <dbReference type="EMBL" id="MBT1697519.1"/>
    </source>
</evidence>
<gene>
    <name evidence="2" type="ORF">KK083_11575</name>
</gene>
<comment type="caution">
    <text evidence="2">The sequence shown here is derived from an EMBL/GenBank/DDBJ whole genome shotgun (WGS) entry which is preliminary data.</text>
</comment>
<keyword evidence="3" id="KW-1185">Reference proteome</keyword>
<dbReference type="GO" id="GO:0016779">
    <property type="term" value="F:nucleotidyltransferase activity"/>
    <property type="evidence" value="ECO:0007669"/>
    <property type="project" value="InterPro"/>
</dbReference>
<name>A0AAP2DL40_9BACT</name>
<dbReference type="Proteomes" id="UP001319200">
    <property type="component" value="Unassembled WGS sequence"/>
</dbReference>
<protein>
    <submittedName>
        <fullName evidence="2">Phosphoheptose isomerase</fullName>
    </submittedName>
</protein>
<dbReference type="GO" id="GO:0016853">
    <property type="term" value="F:isomerase activity"/>
    <property type="evidence" value="ECO:0007669"/>
    <property type="project" value="UniProtKB-KW"/>
</dbReference>
<sequence length="171" mass="19125">MSKLPSLTGEKPAVFQSVQQYLDTLGLSVVSKDMNRPWGGFFVLDETQAEKFGALFFPGIALDTLKIGGKLSPKILMVQPDKRLSWQYHFRRAEIWKLVAGTAGVVTSETDQEGAVKKLSIGEIIRLNQGQRHRLVGLDGWGMVAEIWQHTDPTNPSNEDDIVRLQDDFGR</sequence>
<dbReference type="GO" id="GO:0005976">
    <property type="term" value="P:polysaccharide metabolic process"/>
    <property type="evidence" value="ECO:0007669"/>
    <property type="project" value="InterPro"/>
</dbReference>
<dbReference type="Pfam" id="PF01050">
    <property type="entry name" value="MannoseP_isomer"/>
    <property type="match status" value="1"/>
</dbReference>
<dbReference type="SUPFAM" id="SSF51182">
    <property type="entry name" value="RmlC-like cupins"/>
    <property type="match status" value="1"/>
</dbReference>
<dbReference type="AlphaFoldDB" id="A0AAP2DL40"/>
<reference evidence="2 3" key="1">
    <citation type="submission" date="2021-05" db="EMBL/GenBank/DDBJ databases">
        <title>A Polyphasic approach of four new species of the genus Ohtaekwangia: Ohtaekwangia histidinii sp. nov., Ohtaekwangia cretensis sp. nov., Ohtaekwangia indiensis sp. nov., Ohtaekwangia reichenbachii sp. nov. from diverse environment.</title>
        <authorList>
            <person name="Octaviana S."/>
        </authorList>
    </citation>
    <scope>NUCLEOTIDE SEQUENCE [LARGE SCALE GENOMIC DNA]</scope>
    <source>
        <strain evidence="2 3">PWU4</strain>
    </source>
</reference>
<organism evidence="2 3">
    <name type="scientific">Chryseosolibacter histidini</name>
    <dbReference type="NCBI Taxonomy" id="2782349"/>
    <lineage>
        <taxon>Bacteria</taxon>
        <taxon>Pseudomonadati</taxon>
        <taxon>Bacteroidota</taxon>
        <taxon>Cytophagia</taxon>
        <taxon>Cytophagales</taxon>
        <taxon>Chryseotaleaceae</taxon>
        <taxon>Chryseosolibacter</taxon>
    </lineage>
</organism>
<accession>A0AAP2DL40</accession>
<proteinExistence type="predicted"/>